<reference evidence="4 5" key="1">
    <citation type="submission" date="2015-10" db="EMBL/GenBank/DDBJ databases">
        <title>Transcriptomic analysis of a linuron degrading triple-species bacterial consortium.</title>
        <authorList>
            <person name="Albers P."/>
        </authorList>
    </citation>
    <scope>NUCLEOTIDE SEQUENCE [LARGE SCALE GENOMIC DNA]</scope>
    <source>
        <strain evidence="4 5">WDL6</strain>
    </source>
</reference>
<dbReference type="CDD" id="cd04301">
    <property type="entry name" value="NAT_SF"/>
    <property type="match status" value="1"/>
</dbReference>
<dbReference type="GO" id="GO:0016747">
    <property type="term" value="F:acyltransferase activity, transferring groups other than amino-acyl groups"/>
    <property type="evidence" value="ECO:0007669"/>
    <property type="project" value="InterPro"/>
</dbReference>
<dbReference type="InterPro" id="IPR050832">
    <property type="entry name" value="Bact_Acetyltransf"/>
</dbReference>
<dbReference type="OrthoDB" id="9805924at2"/>
<sequence length="146" mass="16878">MAITIRRLNTDDRDGWERLFRDYIRFYEAEVPDEVIALTWQRLLGEEDGMLGLLAVGADSVPVGLVNAVFHRSTWSPTQYCYLEDLFVDPAARGEGVGQMLIEAVYREADQRGATRTYWATQHNNETARRLYDKLATLSPFVQYRR</sequence>
<dbReference type="PROSITE" id="PS51186">
    <property type="entry name" value="GNAT"/>
    <property type="match status" value="1"/>
</dbReference>
<organism evidence="4 5">
    <name type="scientific">Hyphomicrobium sulfonivorans</name>
    <dbReference type="NCBI Taxonomy" id="121290"/>
    <lineage>
        <taxon>Bacteria</taxon>
        <taxon>Pseudomonadati</taxon>
        <taxon>Pseudomonadota</taxon>
        <taxon>Alphaproteobacteria</taxon>
        <taxon>Hyphomicrobiales</taxon>
        <taxon>Hyphomicrobiaceae</taxon>
        <taxon>Hyphomicrobium</taxon>
    </lineage>
</organism>
<dbReference type="Pfam" id="PF00583">
    <property type="entry name" value="Acetyltransf_1"/>
    <property type="match status" value="1"/>
</dbReference>
<dbReference type="PANTHER" id="PTHR43877:SF2">
    <property type="entry name" value="AMINOALKYLPHOSPHONATE N-ACETYLTRANSFERASE-RELATED"/>
    <property type="match status" value="1"/>
</dbReference>
<protein>
    <submittedName>
        <fullName evidence="4">Acetyltransferase</fullName>
    </submittedName>
</protein>
<gene>
    <name evidence="4" type="ORF">APY04_3116</name>
</gene>
<evidence type="ECO:0000313" key="4">
    <source>
        <dbReference type="EMBL" id="KWT64876.1"/>
    </source>
</evidence>
<feature type="domain" description="N-acetyltransferase" evidence="3">
    <location>
        <begin position="3"/>
        <end position="146"/>
    </location>
</feature>
<accession>A0A109B9V9</accession>
<dbReference type="InterPro" id="IPR016181">
    <property type="entry name" value="Acyl_CoA_acyltransferase"/>
</dbReference>
<keyword evidence="5" id="KW-1185">Reference proteome</keyword>
<name>A0A109B9V9_HYPSL</name>
<dbReference type="Gene3D" id="3.40.630.30">
    <property type="match status" value="1"/>
</dbReference>
<proteinExistence type="predicted"/>
<dbReference type="EMBL" id="LMTR01000084">
    <property type="protein sequence ID" value="KWT64876.1"/>
    <property type="molecule type" value="Genomic_DNA"/>
</dbReference>
<dbReference type="Proteomes" id="UP000059074">
    <property type="component" value="Unassembled WGS sequence"/>
</dbReference>
<dbReference type="SUPFAM" id="SSF55729">
    <property type="entry name" value="Acyl-CoA N-acyltransferases (Nat)"/>
    <property type="match status" value="1"/>
</dbReference>
<keyword evidence="2" id="KW-0012">Acyltransferase</keyword>
<dbReference type="PATRIC" id="fig|121290.4.peg.968"/>
<evidence type="ECO:0000256" key="2">
    <source>
        <dbReference type="ARBA" id="ARBA00023315"/>
    </source>
</evidence>
<evidence type="ECO:0000313" key="5">
    <source>
        <dbReference type="Proteomes" id="UP000059074"/>
    </source>
</evidence>
<dbReference type="RefSeq" id="WP_068464266.1">
    <property type="nucleotide sequence ID" value="NZ_LMTR01000084.1"/>
</dbReference>
<evidence type="ECO:0000259" key="3">
    <source>
        <dbReference type="PROSITE" id="PS51186"/>
    </source>
</evidence>
<dbReference type="AlphaFoldDB" id="A0A109B9V9"/>
<keyword evidence="1 4" id="KW-0808">Transferase</keyword>
<dbReference type="STRING" id="121290.APY04_3116"/>
<comment type="caution">
    <text evidence="4">The sequence shown here is derived from an EMBL/GenBank/DDBJ whole genome shotgun (WGS) entry which is preliminary data.</text>
</comment>
<dbReference type="InterPro" id="IPR000182">
    <property type="entry name" value="GNAT_dom"/>
</dbReference>
<dbReference type="PANTHER" id="PTHR43877">
    <property type="entry name" value="AMINOALKYLPHOSPHONATE N-ACETYLTRANSFERASE-RELATED-RELATED"/>
    <property type="match status" value="1"/>
</dbReference>
<evidence type="ECO:0000256" key="1">
    <source>
        <dbReference type="ARBA" id="ARBA00022679"/>
    </source>
</evidence>